<name>A0AAV2MPE3_KNICA</name>
<proteinExistence type="predicted"/>
<sequence>MGGRRYARVAWSYGMPTTAIGVRVHQMSAVNDTRMSRLRQTSRGHALRHGEVLRARYYGYVIVVIWARRPAITGMHTPAHRDVSIGVGGGGGGGGSGAVLLGYLLGGAWGVGGVHCF</sequence>
<accession>A0AAV2MPE3</accession>
<dbReference type="AlphaFoldDB" id="A0AAV2MPE3"/>
<gene>
    <name evidence="1" type="ORF">KC01_LOCUS41196</name>
</gene>
<evidence type="ECO:0000313" key="1">
    <source>
        <dbReference type="EMBL" id="CAL1615204.1"/>
    </source>
</evidence>
<keyword evidence="2" id="KW-1185">Reference proteome</keyword>
<evidence type="ECO:0000313" key="2">
    <source>
        <dbReference type="Proteomes" id="UP001497482"/>
    </source>
</evidence>
<dbReference type="Proteomes" id="UP001497482">
    <property type="component" value="Chromosome 9"/>
</dbReference>
<protein>
    <submittedName>
        <fullName evidence="1">Uncharacterized protein</fullName>
    </submittedName>
</protein>
<organism evidence="1 2">
    <name type="scientific">Knipowitschia caucasica</name>
    <name type="common">Caucasian dwarf goby</name>
    <name type="synonym">Pomatoschistus caucasicus</name>
    <dbReference type="NCBI Taxonomy" id="637954"/>
    <lineage>
        <taxon>Eukaryota</taxon>
        <taxon>Metazoa</taxon>
        <taxon>Chordata</taxon>
        <taxon>Craniata</taxon>
        <taxon>Vertebrata</taxon>
        <taxon>Euteleostomi</taxon>
        <taxon>Actinopterygii</taxon>
        <taxon>Neopterygii</taxon>
        <taxon>Teleostei</taxon>
        <taxon>Neoteleostei</taxon>
        <taxon>Acanthomorphata</taxon>
        <taxon>Gobiaria</taxon>
        <taxon>Gobiiformes</taxon>
        <taxon>Gobioidei</taxon>
        <taxon>Gobiidae</taxon>
        <taxon>Gobiinae</taxon>
        <taxon>Knipowitschia</taxon>
    </lineage>
</organism>
<dbReference type="EMBL" id="OZ035831">
    <property type="protein sequence ID" value="CAL1615204.1"/>
    <property type="molecule type" value="Genomic_DNA"/>
</dbReference>
<reference evidence="1 2" key="1">
    <citation type="submission" date="2024-04" db="EMBL/GenBank/DDBJ databases">
        <authorList>
            <person name="Waldvogel A.-M."/>
            <person name="Schoenle A."/>
        </authorList>
    </citation>
    <scope>NUCLEOTIDE SEQUENCE [LARGE SCALE GENOMIC DNA]</scope>
</reference>